<keyword evidence="2" id="KW-0456">Lyase</keyword>
<reference evidence="4" key="2">
    <citation type="submission" date="2020-09" db="EMBL/GenBank/DDBJ databases">
        <authorList>
            <person name="Sun Q."/>
            <person name="Zhou Y."/>
        </authorList>
    </citation>
    <scope>NUCLEOTIDE SEQUENCE</scope>
    <source>
        <strain evidence="4">CGMCC 1.12997</strain>
    </source>
</reference>
<evidence type="ECO:0000259" key="3">
    <source>
        <dbReference type="SMART" id="SM01007"/>
    </source>
</evidence>
<dbReference type="Pfam" id="PF00596">
    <property type="entry name" value="Aldolase_II"/>
    <property type="match status" value="1"/>
</dbReference>
<dbReference type="GO" id="GO:0016832">
    <property type="term" value="F:aldehyde-lyase activity"/>
    <property type="evidence" value="ECO:0007669"/>
    <property type="project" value="TreeGrafter"/>
</dbReference>
<reference evidence="4" key="1">
    <citation type="journal article" date="2014" name="Int. J. Syst. Evol. Microbiol.">
        <title>Complete genome sequence of Corynebacterium casei LMG S-19264T (=DSM 44701T), isolated from a smear-ripened cheese.</title>
        <authorList>
            <consortium name="US DOE Joint Genome Institute (JGI-PGF)"/>
            <person name="Walter F."/>
            <person name="Albersmeier A."/>
            <person name="Kalinowski J."/>
            <person name="Ruckert C."/>
        </authorList>
    </citation>
    <scope>NUCLEOTIDE SEQUENCE</scope>
    <source>
        <strain evidence="4">CGMCC 1.12997</strain>
    </source>
</reference>
<comment type="caution">
    <text evidence="4">The sequence shown here is derived from an EMBL/GenBank/DDBJ whole genome shotgun (WGS) entry which is preliminary data.</text>
</comment>
<dbReference type="GO" id="GO:0046872">
    <property type="term" value="F:metal ion binding"/>
    <property type="evidence" value="ECO:0007669"/>
    <property type="project" value="UniProtKB-KW"/>
</dbReference>
<accession>A0A917M1M2</accession>
<dbReference type="GO" id="GO:0019323">
    <property type="term" value="P:pentose catabolic process"/>
    <property type="evidence" value="ECO:0007669"/>
    <property type="project" value="TreeGrafter"/>
</dbReference>
<proteinExistence type="predicted"/>
<organism evidence="4 5">
    <name type="scientific">Edaphobacter dinghuensis</name>
    <dbReference type="NCBI Taxonomy" id="1560005"/>
    <lineage>
        <taxon>Bacteria</taxon>
        <taxon>Pseudomonadati</taxon>
        <taxon>Acidobacteriota</taxon>
        <taxon>Terriglobia</taxon>
        <taxon>Terriglobales</taxon>
        <taxon>Acidobacteriaceae</taxon>
        <taxon>Edaphobacter</taxon>
    </lineage>
</organism>
<keyword evidence="5" id="KW-1185">Reference proteome</keyword>
<dbReference type="InterPro" id="IPR050197">
    <property type="entry name" value="Aldolase_class_II_sugar_metab"/>
</dbReference>
<sequence>MTQSLVEEPIQVHVTSTGHAVVPGPAMNSVASPLEADLRKQLARIGKAMHRVGYTPATAGNLSVRLDSERILATPTGCSKSLLQPSDMVIVDLDGHKLSGHRKVTSEIGMHLAVYRARPDVQAIVHAHPPIATAFAACRKPLDQPICSEIMMTTGLVPLAEYATTGTEEVSESLQPFLLTHDAILLANHGLLTYGETLMDAFMKTETVEHFAQVCLAAHQLGGAVPLEDADLEKLRRAKMRYKRNASDEPCNA</sequence>
<feature type="domain" description="Class II aldolase/adducin N-terminal" evidence="3">
    <location>
        <begin position="40"/>
        <end position="216"/>
    </location>
</feature>
<evidence type="ECO:0000313" key="4">
    <source>
        <dbReference type="EMBL" id="GGG73426.1"/>
    </source>
</evidence>
<dbReference type="SUPFAM" id="SSF53639">
    <property type="entry name" value="AraD/HMP-PK domain-like"/>
    <property type="match status" value="1"/>
</dbReference>
<dbReference type="Gene3D" id="3.40.225.10">
    <property type="entry name" value="Class II aldolase/adducin N-terminal domain"/>
    <property type="match status" value="1"/>
</dbReference>
<dbReference type="Proteomes" id="UP000647241">
    <property type="component" value="Unassembled WGS sequence"/>
</dbReference>
<dbReference type="AlphaFoldDB" id="A0A917M1M2"/>
<dbReference type="GO" id="GO:0005829">
    <property type="term" value="C:cytosol"/>
    <property type="evidence" value="ECO:0007669"/>
    <property type="project" value="TreeGrafter"/>
</dbReference>
<protein>
    <submittedName>
        <fullName evidence="4">Aldolase</fullName>
    </submittedName>
</protein>
<dbReference type="InterPro" id="IPR036409">
    <property type="entry name" value="Aldolase_II/adducin_N_sf"/>
</dbReference>
<evidence type="ECO:0000256" key="2">
    <source>
        <dbReference type="ARBA" id="ARBA00023239"/>
    </source>
</evidence>
<dbReference type="SMART" id="SM01007">
    <property type="entry name" value="Aldolase_II"/>
    <property type="match status" value="1"/>
</dbReference>
<dbReference type="InterPro" id="IPR001303">
    <property type="entry name" value="Aldolase_II/adducin_N"/>
</dbReference>
<name>A0A917M1M2_9BACT</name>
<evidence type="ECO:0000256" key="1">
    <source>
        <dbReference type="ARBA" id="ARBA00022723"/>
    </source>
</evidence>
<dbReference type="EMBL" id="BMGT01000002">
    <property type="protein sequence ID" value="GGG73426.1"/>
    <property type="molecule type" value="Genomic_DNA"/>
</dbReference>
<dbReference type="RefSeq" id="WP_229739167.1">
    <property type="nucleotide sequence ID" value="NZ_BMGT01000002.1"/>
</dbReference>
<dbReference type="PANTHER" id="PTHR22789">
    <property type="entry name" value="FUCULOSE PHOSPHATE ALDOLASE"/>
    <property type="match status" value="1"/>
</dbReference>
<evidence type="ECO:0000313" key="5">
    <source>
        <dbReference type="Proteomes" id="UP000647241"/>
    </source>
</evidence>
<gene>
    <name evidence="4" type="ORF">GCM10011585_14890</name>
</gene>
<dbReference type="PANTHER" id="PTHR22789:SF0">
    <property type="entry name" value="3-OXO-TETRONATE 4-PHOSPHATE DECARBOXYLASE-RELATED"/>
    <property type="match status" value="1"/>
</dbReference>
<keyword evidence="1" id="KW-0479">Metal-binding</keyword>